<reference evidence="1" key="1">
    <citation type="submission" date="2018-05" db="EMBL/GenBank/DDBJ databases">
        <authorList>
            <person name="Lanie J.A."/>
            <person name="Ng W.-L."/>
            <person name="Kazmierczak K.M."/>
            <person name="Andrzejewski T.M."/>
            <person name="Davidsen T.M."/>
            <person name="Wayne K.J."/>
            <person name="Tettelin H."/>
            <person name="Glass J.I."/>
            <person name="Rusch D."/>
            <person name="Podicherti R."/>
            <person name="Tsui H.-C.T."/>
            <person name="Winkler M.E."/>
        </authorList>
    </citation>
    <scope>NUCLEOTIDE SEQUENCE</scope>
</reference>
<sequence length="39" mass="3933">MKSVIAKSFLVPLVSLGFATAAAAPLEARLDEGSGTITV</sequence>
<name>A0A382JK74_9ZZZZ</name>
<gene>
    <name evidence="1" type="ORF">METZ01_LOCUS264949</name>
</gene>
<evidence type="ECO:0000313" key="1">
    <source>
        <dbReference type="EMBL" id="SVC12095.1"/>
    </source>
</evidence>
<accession>A0A382JK74</accession>
<feature type="non-terminal residue" evidence="1">
    <location>
        <position position="39"/>
    </location>
</feature>
<dbReference type="AlphaFoldDB" id="A0A382JK74"/>
<proteinExistence type="predicted"/>
<organism evidence="1">
    <name type="scientific">marine metagenome</name>
    <dbReference type="NCBI Taxonomy" id="408172"/>
    <lineage>
        <taxon>unclassified sequences</taxon>
        <taxon>metagenomes</taxon>
        <taxon>ecological metagenomes</taxon>
    </lineage>
</organism>
<protein>
    <submittedName>
        <fullName evidence="1">Uncharacterized protein</fullName>
    </submittedName>
</protein>
<dbReference type="EMBL" id="UINC01074673">
    <property type="protein sequence ID" value="SVC12095.1"/>
    <property type="molecule type" value="Genomic_DNA"/>
</dbReference>